<keyword evidence="6" id="KW-1185">Reference proteome</keyword>
<dbReference type="SUPFAM" id="SSF160696">
    <property type="entry name" value="BTG domain-like"/>
    <property type="match status" value="1"/>
</dbReference>
<dbReference type="PANTHER" id="PTHR17537">
    <property type="entry name" value="TRANSDUCER OF ERBB2 TOB"/>
    <property type="match status" value="1"/>
</dbReference>
<organism evidence="5 6">
    <name type="scientific">Parelaphostrongylus tenuis</name>
    <name type="common">Meningeal worm</name>
    <dbReference type="NCBI Taxonomy" id="148309"/>
    <lineage>
        <taxon>Eukaryota</taxon>
        <taxon>Metazoa</taxon>
        <taxon>Ecdysozoa</taxon>
        <taxon>Nematoda</taxon>
        <taxon>Chromadorea</taxon>
        <taxon>Rhabditida</taxon>
        <taxon>Rhabditina</taxon>
        <taxon>Rhabditomorpha</taxon>
        <taxon>Strongyloidea</taxon>
        <taxon>Metastrongylidae</taxon>
        <taxon>Parelaphostrongylus</taxon>
    </lineage>
</organism>
<keyword evidence="2" id="KW-0597">Phosphoprotein</keyword>
<dbReference type="GO" id="GO:0005737">
    <property type="term" value="C:cytoplasm"/>
    <property type="evidence" value="ECO:0007669"/>
    <property type="project" value="TreeGrafter"/>
</dbReference>
<accession>A0AAD5N694</accession>
<evidence type="ECO:0000313" key="6">
    <source>
        <dbReference type="Proteomes" id="UP001196413"/>
    </source>
</evidence>
<proteinExistence type="inferred from homology"/>
<dbReference type="InterPro" id="IPR036054">
    <property type="entry name" value="BTG-like_sf"/>
</dbReference>
<protein>
    <submittedName>
        <fullName evidence="5">BTG</fullName>
    </submittedName>
</protein>
<dbReference type="PRINTS" id="PR00310">
    <property type="entry name" value="ANTIPRLFBTG1"/>
</dbReference>
<name>A0AAD5N694_PARTN</name>
<sequence>MYTELKELVNFLALYLLGIVPRRPASLFICQLANHLVHRFRGCQWDINNPKKDEQRRIVRLKVSGFTDQLITLAATEIGLSAEEILECLPDNIFLYINPGEVYYRAGEGSPPVPIWTGKAGVDPDLT</sequence>
<dbReference type="InterPro" id="IPR002087">
    <property type="entry name" value="Anti_prolifrtn"/>
</dbReference>
<dbReference type="PANTHER" id="PTHR17537:SF5">
    <property type="entry name" value="TRANSDUCER OF ERBB2, ISOFORM A"/>
    <property type="match status" value="1"/>
</dbReference>
<evidence type="ECO:0000256" key="2">
    <source>
        <dbReference type="ARBA" id="ARBA00022553"/>
    </source>
</evidence>
<evidence type="ECO:0000313" key="4">
    <source>
        <dbReference type="EMBL" id="KAJ1358796.1"/>
    </source>
</evidence>
<dbReference type="Pfam" id="PF07742">
    <property type="entry name" value="BTG"/>
    <property type="match status" value="1"/>
</dbReference>
<dbReference type="InterPro" id="IPR015676">
    <property type="entry name" value="Tob1/2"/>
</dbReference>
<gene>
    <name evidence="5" type="primary">FOG-3_2</name>
    <name evidence="4" type="synonym">FOG-3_1</name>
    <name evidence="4" type="ORF">KIN20_017317</name>
    <name evidence="5" type="ORF">KIN20_017320</name>
</gene>
<dbReference type="Gene3D" id="3.90.640.90">
    <property type="entry name" value="Anti-proliferative protein, N-terminal domain"/>
    <property type="match status" value="1"/>
</dbReference>
<comment type="caution">
    <text evidence="5">The sequence shown here is derived from an EMBL/GenBank/DDBJ whole genome shotgun (WGS) entry which is preliminary data.</text>
</comment>
<dbReference type="EMBL" id="JAHQIW010003476">
    <property type="protein sequence ID" value="KAJ1358799.1"/>
    <property type="molecule type" value="Genomic_DNA"/>
</dbReference>
<dbReference type="GO" id="GO:0005634">
    <property type="term" value="C:nucleus"/>
    <property type="evidence" value="ECO:0007669"/>
    <property type="project" value="TreeGrafter"/>
</dbReference>
<comment type="similarity">
    <text evidence="1">Belongs to the BTG family.</text>
</comment>
<dbReference type="EMBL" id="JAHQIW010003475">
    <property type="protein sequence ID" value="KAJ1358796.1"/>
    <property type="molecule type" value="Genomic_DNA"/>
</dbReference>
<evidence type="ECO:0000313" key="5">
    <source>
        <dbReference type="EMBL" id="KAJ1358799.1"/>
    </source>
</evidence>
<evidence type="ECO:0000259" key="3">
    <source>
        <dbReference type="SMART" id="SM00099"/>
    </source>
</evidence>
<evidence type="ECO:0000256" key="1">
    <source>
        <dbReference type="ARBA" id="ARBA00007989"/>
    </source>
</evidence>
<dbReference type="AlphaFoldDB" id="A0AAD5N694"/>
<reference evidence="5" key="1">
    <citation type="submission" date="2021-06" db="EMBL/GenBank/DDBJ databases">
        <title>Parelaphostrongylus tenuis whole genome reference sequence.</title>
        <authorList>
            <person name="Garwood T.J."/>
            <person name="Larsen P.A."/>
            <person name="Fountain-Jones N.M."/>
            <person name="Garbe J.R."/>
            <person name="Macchietto M.G."/>
            <person name="Kania S.A."/>
            <person name="Gerhold R.W."/>
            <person name="Richards J.E."/>
            <person name="Wolf T.M."/>
        </authorList>
    </citation>
    <scope>NUCLEOTIDE SEQUENCE</scope>
    <source>
        <strain evidence="5">MNPRO001-30</strain>
        <tissue evidence="5">Meninges</tissue>
    </source>
</reference>
<dbReference type="Proteomes" id="UP001196413">
    <property type="component" value="Unassembled WGS sequence"/>
</dbReference>
<feature type="domain" description="Anti-proliferative protein" evidence="3">
    <location>
        <begin position="1"/>
        <end position="109"/>
    </location>
</feature>
<dbReference type="GO" id="GO:0003714">
    <property type="term" value="F:transcription corepressor activity"/>
    <property type="evidence" value="ECO:0007669"/>
    <property type="project" value="TreeGrafter"/>
</dbReference>
<dbReference type="SMART" id="SM00099">
    <property type="entry name" value="btg1"/>
    <property type="match status" value="1"/>
</dbReference>